<dbReference type="Gene3D" id="3.30.530.20">
    <property type="match status" value="1"/>
</dbReference>
<dbReference type="Pfam" id="PF08327">
    <property type="entry name" value="AHSA1"/>
    <property type="match status" value="1"/>
</dbReference>
<dbReference type="EMBL" id="QFQS01000001">
    <property type="protein sequence ID" value="PZR00406.1"/>
    <property type="molecule type" value="Genomic_DNA"/>
</dbReference>
<dbReference type="Proteomes" id="UP000248975">
    <property type="component" value="Unassembled WGS sequence"/>
</dbReference>
<reference evidence="3 4" key="1">
    <citation type="submission" date="2017-08" db="EMBL/GenBank/DDBJ databases">
        <title>Infants hospitalized years apart are colonized by the same room-sourced microbial strains.</title>
        <authorList>
            <person name="Brooks B."/>
            <person name="Olm M.R."/>
            <person name="Firek B.A."/>
            <person name="Baker R."/>
            <person name="Thomas B.C."/>
            <person name="Morowitz M.J."/>
            <person name="Banfield J.F."/>
        </authorList>
    </citation>
    <scope>NUCLEOTIDE SEQUENCE [LARGE SCALE GENOMIC DNA]</scope>
    <source>
        <strain evidence="3">S2_003_000_R2_11</strain>
    </source>
</reference>
<comment type="similarity">
    <text evidence="1">Belongs to the AHA1 family.</text>
</comment>
<accession>A0A2W5SM43</accession>
<proteinExistence type="inferred from homology"/>
<dbReference type="InterPro" id="IPR013538">
    <property type="entry name" value="ASHA1/2-like_C"/>
</dbReference>
<dbReference type="AlphaFoldDB" id="A0A2W5SM43"/>
<dbReference type="SUPFAM" id="SSF55961">
    <property type="entry name" value="Bet v1-like"/>
    <property type="match status" value="1"/>
</dbReference>
<dbReference type="InterPro" id="IPR023393">
    <property type="entry name" value="START-like_dom_sf"/>
</dbReference>
<feature type="domain" description="Activator of Hsp90 ATPase homologue 1/2-like C-terminal" evidence="2">
    <location>
        <begin position="14"/>
        <end position="153"/>
    </location>
</feature>
<sequence>MNRRIDEASRVIRATPERLWQAWFDPQQLVHWLPPGEMTAKILAFDPRPGGEFGMVLTYPDELSGAGKSDADRDEIGGRFVELDPPRFFSHESTFRSDDPAFQGVMRLEWRFDPVTGGTKVTCTALNVPPGISAEDHQAGLSASLAQLAAHVEGRQAGTNPGER</sequence>
<evidence type="ECO:0000259" key="2">
    <source>
        <dbReference type="Pfam" id="PF08327"/>
    </source>
</evidence>
<evidence type="ECO:0000256" key="1">
    <source>
        <dbReference type="ARBA" id="ARBA00006817"/>
    </source>
</evidence>
<protein>
    <submittedName>
        <fullName evidence="3">ATPase</fullName>
    </submittedName>
</protein>
<organism evidence="3 4">
    <name type="scientific">Cereibacter sphaeroides</name>
    <name type="common">Rhodobacter sphaeroides</name>
    <dbReference type="NCBI Taxonomy" id="1063"/>
    <lineage>
        <taxon>Bacteria</taxon>
        <taxon>Pseudomonadati</taxon>
        <taxon>Pseudomonadota</taxon>
        <taxon>Alphaproteobacteria</taxon>
        <taxon>Rhodobacterales</taxon>
        <taxon>Paracoccaceae</taxon>
        <taxon>Cereibacter</taxon>
    </lineage>
</organism>
<comment type="caution">
    <text evidence="3">The sequence shown here is derived from an EMBL/GenBank/DDBJ whole genome shotgun (WGS) entry which is preliminary data.</text>
</comment>
<name>A0A2W5SM43_CERSP</name>
<evidence type="ECO:0000313" key="3">
    <source>
        <dbReference type="EMBL" id="PZR00406.1"/>
    </source>
</evidence>
<evidence type="ECO:0000313" key="4">
    <source>
        <dbReference type="Proteomes" id="UP000248975"/>
    </source>
</evidence>
<gene>
    <name evidence="3" type="ORF">DI533_07495</name>
</gene>